<accession>A0A7K0C807</accession>
<feature type="region of interest" description="Disordered" evidence="1">
    <location>
        <begin position="249"/>
        <end position="283"/>
    </location>
</feature>
<organism evidence="2 3">
    <name type="scientific">Actinomadura macrotermitis</name>
    <dbReference type="NCBI Taxonomy" id="2585200"/>
    <lineage>
        <taxon>Bacteria</taxon>
        <taxon>Bacillati</taxon>
        <taxon>Actinomycetota</taxon>
        <taxon>Actinomycetes</taxon>
        <taxon>Streptosporangiales</taxon>
        <taxon>Thermomonosporaceae</taxon>
        <taxon>Actinomadura</taxon>
    </lineage>
</organism>
<evidence type="ECO:0000313" key="2">
    <source>
        <dbReference type="EMBL" id="MQY09601.1"/>
    </source>
</evidence>
<proteinExistence type="predicted"/>
<gene>
    <name evidence="2" type="ORF">ACRB68_77270</name>
</gene>
<dbReference type="AlphaFoldDB" id="A0A7K0C807"/>
<feature type="region of interest" description="Disordered" evidence="1">
    <location>
        <begin position="222"/>
        <end position="241"/>
    </location>
</feature>
<dbReference type="Pfam" id="PF01186">
    <property type="entry name" value="Lysyl_oxidase"/>
    <property type="match status" value="1"/>
</dbReference>
<dbReference type="Proteomes" id="UP000487268">
    <property type="component" value="Unassembled WGS sequence"/>
</dbReference>
<dbReference type="InterPro" id="IPR001695">
    <property type="entry name" value="Lysyl_oxidase"/>
</dbReference>
<evidence type="ECO:0000313" key="3">
    <source>
        <dbReference type="Proteomes" id="UP000487268"/>
    </source>
</evidence>
<dbReference type="GO" id="GO:0016641">
    <property type="term" value="F:oxidoreductase activity, acting on the CH-NH2 group of donors, oxygen as acceptor"/>
    <property type="evidence" value="ECO:0007669"/>
    <property type="project" value="InterPro"/>
</dbReference>
<dbReference type="RefSeq" id="WP_207709982.1">
    <property type="nucleotide sequence ID" value="NZ_WEGH01000006.1"/>
</dbReference>
<protein>
    <recommendedName>
        <fullName evidence="4">Protein-lysine 6-oxidase</fullName>
    </recommendedName>
</protein>
<sequence length="520" mass="56169">MRNTLILTSAAGAAAYIMVGLPAQAEAKPGSLRLMTGSPSIVLERDTEGSVYLDLGVHLAADKAPFEVRLNRKDYNSRIVATQIIRDGAAVKKRTLPAGLVTDFAGFGKMIHTTVTDAKGKKVIDRSTDFCPNAYEAGRIRPEAPATSRYPVGCPTNPYTLGGVWGIEGGWAVNTNSNYYGGQVDKLPVGKYTAKVSVTAPYQKALGIGGEVRTVKITVRQAQPGTRSAQQRAQAKLPPATGHLAHRLRSQGKGQALAKSAPAGLAKPNAAPPTGASAVPNGPKPDLRALPAFNIVVQKIAPDPKKPKVKKEYLTFAANVWNGGTAPLVVDGFRRPGKELMDAYQYFYDQNGKEVGHARTGDFKWDPRVGHVHWHFLDFANYSLVDSAKKQVVRSQKEAFCLANTDAVDFTVPYAKWKPGNSDLSTACGFQSSLSIREVLDVGSGDTYDQYLPGQSFDLAGIKNGTYYIKVLANPVRRLYESNVNNNESYRKIIIGGTTGKRTVTVPQVGLVKEQPGPRW</sequence>
<dbReference type="GO" id="GO:0005507">
    <property type="term" value="F:copper ion binding"/>
    <property type="evidence" value="ECO:0007669"/>
    <property type="project" value="InterPro"/>
</dbReference>
<name>A0A7K0C807_9ACTN</name>
<evidence type="ECO:0000256" key="1">
    <source>
        <dbReference type="SAM" id="MobiDB-lite"/>
    </source>
</evidence>
<evidence type="ECO:0008006" key="4">
    <source>
        <dbReference type="Google" id="ProtNLM"/>
    </source>
</evidence>
<reference evidence="2 3" key="1">
    <citation type="submission" date="2019-10" db="EMBL/GenBank/DDBJ databases">
        <title>Actinomadura rubteroloni sp. nov. and Actinomadura macrotermitis sp. nov., isolated from the gut of fungus growing-termite Macrotermes natalensis.</title>
        <authorList>
            <person name="Benndorf R."/>
            <person name="Martin K."/>
            <person name="Kuefner M."/>
            <person name="De Beer W."/>
            <person name="Kaster A.-K."/>
            <person name="Vollmers J."/>
            <person name="Poulsen M."/>
            <person name="Beemelmanns C."/>
        </authorList>
    </citation>
    <scope>NUCLEOTIDE SEQUENCE [LARGE SCALE GENOMIC DNA]</scope>
    <source>
        <strain evidence="2 3">RB68</strain>
    </source>
</reference>
<keyword evidence="3" id="KW-1185">Reference proteome</keyword>
<feature type="compositionally biased region" description="Polar residues" evidence="1">
    <location>
        <begin position="222"/>
        <end position="233"/>
    </location>
</feature>
<dbReference type="EMBL" id="WEGH01000006">
    <property type="protein sequence ID" value="MQY09601.1"/>
    <property type="molecule type" value="Genomic_DNA"/>
</dbReference>
<comment type="caution">
    <text evidence="2">The sequence shown here is derived from an EMBL/GenBank/DDBJ whole genome shotgun (WGS) entry which is preliminary data.</text>
</comment>